<dbReference type="InterPro" id="IPR000531">
    <property type="entry name" value="Beta-barrel_TonB"/>
</dbReference>
<dbReference type="InterPro" id="IPR023996">
    <property type="entry name" value="TonB-dep_OMP_SusC/RagA"/>
</dbReference>
<dbReference type="EMBL" id="PYAS01000003">
    <property type="protein sequence ID" value="PSL31434.1"/>
    <property type="molecule type" value="Genomic_DNA"/>
</dbReference>
<evidence type="ECO:0000259" key="11">
    <source>
        <dbReference type="Pfam" id="PF07715"/>
    </source>
</evidence>
<keyword evidence="7 8" id="KW-0998">Cell outer membrane</keyword>
<comment type="similarity">
    <text evidence="8 9">Belongs to the TonB-dependent receptor family.</text>
</comment>
<evidence type="ECO:0000256" key="7">
    <source>
        <dbReference type="ARBA" id="ARBA00023237"/>
    </source>
</evidence>
<dbReference type="Proteomes" id="UP000241964">
    <property type="component" value="Unassembled WGS sequence"/>
</dbReference>
<dbReference type="NCBIfam" id="TIGR04056">
    <property type="entry name" value="OMP_RagA_SusC"/>
    <property type="match status" value="1"/>
</dbReference>
<dbReference type="InterPro" id="IPR037066">
    <property type="entry name" value="Plug_dom_sf"/>
</dbReference>
<keyword evidence="3 8" id="KW-1134">Transmembrane beta strand</keyword>
<evidence type="ECO:0000259" key="10">
    <source>
        <dbReference type="Pfam" id="PF00593"/>
    </source>
</evidence>
<evidence type="ECO:0000256" key="3">
    <source>
        <dbReference type="ARBA" id="ARBA00022452"/>
    </source>
</evidence>
<dbReference type="PROSITE" id="PS52016">
    <property type="entry name" value="TONB_DEPENDENT_REC_3"/>
    <property type="match status" value="1"/>
</dbReference>
<dbReference type="Pfam" id="PF00593">
    <property type="entry name" value="TonB_dep_Rec_b-barrel"/>
    <property type="match status" value="1"/>
</dbReference>
<feature type="domain" description="TonB-dependent receptor-like beta-barrel" evidence="10">
    <location>
        <begin position="602"/>
        <end position="1174"/>
    </location>
</feature>
<keyword evidence="2 8" id="KW-0813">Transport</keyword>
<evidence type="ECO:0000256" key="9">
    <source>
        <dbReference type="RuleBase" id="RU003357"/>
    </source>
</evidence>
<evidence type="ECO:0000256" key="1">
    <source>
        <dbReference type="ARBA" id="ARBA00004571"/>
    </source>
</evidence>
<protein>
    <submittedName>
        <fullName evidence="12">TonB-linked SusC/RagA family outer membrane protein</fullName>
    </submittedName>
</protein>
<keyword evidence="5 9" id="KW-0798">TonB box</keyword>
<name>A0A2P8GBT5_9BACT</name>
<keyword evidence="4 8" id="KW-0812">Transmembrane</keyword>
<evidence type="ECO:0000256" key="6">
    <source>
        <dbReference type="ARBA" id="ARBA00023136"/>
    </source>
</evidence>
<proteinExistence type="inferred from homology"/>
<feature type="domain" description="TonB-dependent receptor plug" evidence="11">
    <location>
        <begin position="258"/>
        <end position="362"/>
    </location>
</feature>
<comment type="subcellular location">
    <subcellularLocation>
        <location evidence="1 8">Cell outer membrane</location>
        <topology evidence="1 8">Multi-pass membrane protein</topology>
    </subcellularLocation>
</comment>
<dbReference type="SUPFAM" id="SSF49464">
    <property type="entry name" value="Carboxypeptidase regulatory domain-like"/>
    <property type="match status" value="1"/>
</dbReference>
<dbReference type="SUPFAM" id="SSF56935">
    <property type="entry name" value="Porins"/>
    <property type="match status" value="1"/>
</dbReference>
<dbReference type="GO" id="GO:0009279">
    <property type="term" value="C:cell outer membrane"/>
    <property type="evidence" value="ECO:0007669"/>
    <property type="project" value="UniProtKB-SubCell"/>
</dbReference>
<dbReference type="Pfam" id="PF07715">
    <property type="entry name" value="Plug"/>
    <property type="match status" value="1"/>
</dbReference>
<gene>
    <name evidence="12" type="ORF">CLV60_103300</name>
</gene>
<reference evidence="12 13" key="1">
    <citation type="submission" date="2018-03" db="EMBL/GenBank/DDBJ databases">
        <title>Genomic Encyclopedia of Archaeal and Bacterial Type Strains, Phase II (KMG-II): from individual species to whole genera.</title>
        <authorList>
            <person name="Goeker M."/>
        </authorList>
    </citation>
    <scope>NUCLEOTIDE SEQUENCE [LARGE SCALE GENOMIC DNA]</scope>
    <source>
        <strain evidence="12 13">DSM 29057</strain>
    </source>
</reference>
<evidence type="ECO:0000256" key="4">
    <source>
        <dbReference type="ARBA" id="ARBA00022692"/>
    </source>
</evidence>
<evidence type="ECO:0000313" key="13">
    <source>
        <dbReference type="Proteomes" id="UP000241964"/>
    </source>
</evidence>
<evidence type="ECO:0000256" key="2">
    <source>
        <dbReference type="ARBA" id="ARBA00022448"/>
    </source>
</evidence>
<dbReference type="Gene3D" id="2.170.130.10">
    <property type="entry name" value="TonB-dependent receptor, plug domain"/>
    <property type="match status" value="1"/>
</dbReference>
<dbReference type="NCBIfam" id="TIGR04057">
    <property type="entry name" value="SusC_RagA_signa"/>
    <property type="match status" value="1"/>
</dbReference>
<dbReference type="AlphaFoldDB" id="A0A2P8GBT5"/>
<dbReference type="InterPro" id="IPR008969">
    <property type="entry name" value="CarboxyPept-like_regulatory"/>
</dbReference>
<sequence length="1219" mass="134202">MSPVSVVPCQAMLGTMNGGWTRFNSLTIKHQTNMVNYYHKGLPLFKKCMRISTLILGINVLTTALLMAGPTEAQHVSMDMRQTRVKTVLRQIEQQTGLTFAFDEKLVRKAPDITIYALGQPVPAILKMIEKQTSLEFRQVGNMIGITERPKTEILREIVPVTQTVARPVKGKVTDEKGEALPSVAIRVKGTNEGTMTDVDGNYTIDVAGDESILIFSFIGFVAQEVMVGARTSVDVALKPDVSTLTELVVTGYGAQRKKDLIGAVSVVDVEQLKQTPDGQVANQLQGRASGVTILSSGQPGETPQVRIRGLNTFGNNSPLYVVDGVPTTSISDLNTNDIASMQVLKDAGSASIYGSRAANGVIIITTKKGKDKVKVNYSAWFGVQTPPGGNVWNTLTPQEQAQLKFQVQKNSGLTVGDDQYGYGTSPVLPDYILPAGAKEGDPRTSPDLYYVNPNYTSVDDFNTFNQIVKANKTGTDWFHEIFKPAPSTSHNISLSGGSDQGNYLFSLNYFNQQGALTNTYLKRYTLRSNSQYNIGKHVRIGENLAYSISDNPKSSLSDGGSAIAFSFRMQPIVPVHDIMGNYAGSRASGMGDAFNPVAMRDRTRYDKGLDNRLFGNIFAEFDLFKYFTFRTSMGGENYSGRWSSFAFPTYENKENSNTNTYSEGSYSGFNWTWTNLLTFHKTMGKHDLTVAAGTEAYSGKYYEVGGSTQGYFSFDPDYMNLGTGSGTRSNSSSRSADALYSLIGRLDYIYNDKYLFGAILRRDGSSKFINERYGLFPAVSAGWRISREDFMRNLTWIDDLKLRANYGIMGNQINVTSGNAFTTYSSNRRSSYYDLGGTSGSGALEGFEKSQIGNPNAVWEKNISTNVGIDATFFKGRLDVIADYYVKEIKDLLFNPALIGTAGGGSVPYVNIGQMKNRGIDLQIDSKFDLTSDLKLNATLTLTTYNNKIKKVTNSTNYFDLEGRGFDGASIVRNRVGNSIGQFFGYKVIGFWNSQEEIATANAEAVKQTGDPNAVYQDGASVGRFRYENINGDGQITAADRQMLGNPNPDFSYGLNIGLTYKSFDFSLFLYGVQGNQLWNQTLWWSDFNSSRSGAKSKTALYDSWTPENHNAKAPIQENSSSFSTINVPNSYFVEDGSYLRAKNLQIGYTFPAPLMKKIRAQQFRVYLQATNLFTITGYSGLDPEVSRNASGNPTVFGIDEGSYPSSRQYTVGLNLTF</sequence>
<dbReference type="InterPro" id="IPR012910">
    <property type="entry name" value="Plug_dom"/>
</dbReference>
<evidence type="ECO:0000313" key="12">
    <source>
        <dbReference type="EMBL" id="PSL31434.1"/>
    </source>
</evidence>
<dbReference type="InterPro" id="IPR023997">
    <property type="entry name" value="TonB-dep_OMP_SusC/RagA_CS"/>
</dbReference>
<evidence type="ECO:0000256" key="8">
    <source>
        <dbReference type="PROSITE-ProRule" id="PRU01360"/>
    </source>
</evidence>
<dbReference type="InterPro" id="IPR039426">
    <property type="entry name" value="TonB-dep_rcpt-like"/>
</dbReference>
<organism evidence="12 13">
    <name type="scientific">Dyadobacter jiangsuensis</name>
    <dbReference type="NCBI Taxonomy" id="1591085"/>
    <lineage>
        <taxon>Bacteria</taxon>
        <taxon>Pseudomonadati</taxon>
        <taxon>Bacteroidota</taxon>
        <taxon>Cytophagia</taxon>
        <taxon>Cytophagales</taxon>
        <taxon>Spirosomataceae</taxon>
        <taxon>Dyadobacter</taxon>
    </lineage>
</organism>
<dbReference type="InterPro" id="IPR036942">
    <property type="entry name" value="Beta-barrel_TonB_sf"/>
</dbReference>
<dbReference type="Gene3D" id="2.60.40.1120">
    <property type="entry name" value="Carboxypeptidase-like, regulatory domain"/>
    <property type="match status" value="1"/>
</dbReference>
<comment type="caution">
    <text evidence="12">The sequence shown here is derived from an EMBL/GenBank/DDBJ whole genome shotgun (WGS) entry which is preliminary data.</text>
</comment>
<keyword evidence="6 8" id="KW-0472">Membrane</keyword>
<evidence type="ECO:0000256" key="5">
    <source>
        <dbReference type="ARBA" id="ARBA00023077"/>
    </source>
</evidence>
<dbReference type="Gene3D" id="2.40.170.20">
    <property type="entry name" value="TonB-dependent receptor, beta-barrel domain"/>
    <property type="match status" value="1"/>
</dbReference>
<keyword evidence="13" id="KW-1185">Reference proteome</keyword>
<dbReference type="Pfam" id="PF13715">
    <property type="entry name" value="CarbopepD_reg_2"/>
    <property type="match status" value="1"/>
</dbReference>
<accession>A0A2P8GBT5</accession>